<name>A0A3M7PDA6_BRAPC</name>
<comment type="caution">
    <text evidence="1">The sequence shown here is derived from an EMBL/GenBank/DDBJ whole genome shotgun (WGS) entry which is preliminary data.</text>
</comment>
<accession>A0A3M7PDA6</accession>
<keyword evidence="2" id="KW-1185">Reference proteome</keyword>
<dbReference type="Proteomes" id="UP000276133">
    <property type="component" value="Unassembled WGS sequence"/>
</dbReference>
<dbReference type="EMBL" id="REGN01011952">
    <property type="protein sequence ID" value="RMZ96704.1"/>
    <property type="molecule type" value="Genomic_DNA"/>
</dbReference>
<evidence type="ECO:0000313" key="2">
    <source>
        <dbReference type="Proteomes" id="UP000276133"/>
    </source>
</evidence>
<organism evidence="1 2">
    <name type="scientific">Brachionus plicatilis</name>
    <name type="common">Marine rotifer</name>
    <name type="synonym">Brachionus muelleri</name>
    <dbReference type="NCBI Taxonomy" id="10195"/>
    <lineage>
        <taxon>Eukaryota</taxon>
        <taxon>Metazoa</taxon>
        <taxon>Spiralia</taxon>
        <taxon>Gnathifera</taxon>
        <taxon>Rotifera</taxon>
        <taxon>Eurotatoria</taxon>
        <taxon>Monogononta</taxon>
        <taxon>Pseudotrocha</taxon>
        <taxon>Ploima</taxon>
        <taxon>Brachionidae</taxon>
        <taxon>Brachionus</taxon>
    </lineage>
</organism>
<evidence type="ECO:0000313" key="1">
    <source>
        <dbReference type="EMBL" id="RMZ96704.1"/>
    </source>
</evidence>
<protein>
    <submittedName>
        <fullName evidence="1">Uncharacterized protein</fullName>
    </submittedName>
</protein>
<feature type="non-terminal residue" evidence="1">
    <location>
        <position position="1"/>
    </location>
</feature>
<gene>
    <name evidence="1" type="ORF">BpHYR1_016360</name>
</gene>
<dbReference type="AlphaFoldDB" id="A0A3M7PDA6"/>
<proteinExistence type="predicted"/>
<reference evidence="1 2" key="1">
    <citation type="journal article" date="2018" name="Sci. Rep.">
        <title>Genomic signatures of local adaptation to the degree of environmental predictability in rotifers.</title>
        <authorList>
            <person name="Franch-Gras L."/>
            <person name="Hahn C."/>
            <person name="Garcia-Roger E.M."/>
            <person name="Carmona M.J."/>
            <person name="Serra M."/>
            <person name="Gomez A."/>
        </authorList>
    </citation>
    <scope>NUCLEOTIDE SEQUENCE [LARGE SCALE GENOMIC DNA]</scope>
    <source>
        <strain evidence="1">HYR1</strain>
    </source>
</reference>
<sequence length="66" mass="7780">EIMQIYFNLKISKMANNQLVDFILSIDWSRLPTLPSILVGQNCLNLYHITHYNTDSVYNHDHMIKT</sequence>